<dbReference type="InterPro" id="IPR036452">
    <property type="entry name" value="Ribo_hydro-like"/>
</dbReference>
<dbReference type="InterPro" id="IPR023186">
    <property type="entry name" value="IUNH"/>
</dbReference>
<feature type="domain" description="Inosine/uridine-preferring nucleoside hydrolase" evidence="3">
    <location>
        <begin position="12"/>
        <end position="316"/>
    </location>
</feature>
<dbReference type="GO" id="GO:0005829">
    <property type="term" value="C:cytosol"/>
    <property type="evidence" value="ECO:0007669"/>
    <property type="project" value="TreeGrafter"/>
</dbReference>
<evidence type="ECO:0000259" key="3">
    <source>
        <dbReference type="Pfam" id="PF01156"/>
    </source>
</evidence>
<name>A0A1T4YK20_9MICO</name>
<evidence type="ECO:0000313" key="5">
    <source>
        <dbReference type="Proteomes" id="UP000189735"/>
    </source>
</evidence>
<dbReference type="AlphaFoldDB" id="A0A1T4YK20"/>
<dbReference type="EMBL" id="FUYG01000011">
    <property type="protein sequence ID" value="SKB02139.1"/>
    <property type="molecule type" value="Genomic_DNA"/>
</dbReference>
<sequence length="329" mass="34670">MTAVEPSDVRHIIVDTDTGIDDALALLYLAGRDDAEISAITSVYGNTPVEDAVANIARVLKIAGLEDTLVARGAAGPINGEPRIAGHVHGGDGLGDLYSEKLAPKNLSPLSSAELLVELARSRPGYYDLLPIGPLTNVGLALEIEPELLTLFRSTVIMGGSGPFPPLGTVQMVDANIHNDAEAAARVFAAPRTNLVMVGVNVTAGTIVDEAAVQALHRAGTEWGTFSADILEAYMDFYQFSWGRRVSPAHDGLAAALLVQPEWITSSLSGPVNITTDGFATRAHLLRTHEGLPVSWPVTPAPDTQVVLDVDRQAFLADFVSVLAGLGRA</sequence>
<evidence type="ECO:0000256" key="1">
    <source>
        <dbReference type="ARBA" id="ARBA00022801"/>
    </source>
</evidence>
<dbReference type="Proteomes" id="UP000189735">
    <property type="component" value="Unassembled WGS sequence"/>
</dbReference>
<organism evidence="4 5">
    <name type="scientific">Agreia bicolorata</name>
    <dbReference type="NCBI Taxonomy" id="110935"/>
    <lineage>
        <taxon>Bacteria</taxon>
        <taxon>Bacillati</taxon>
        <taxon>Actinomycetota</taxon>
        <taxon>Actinomycetes</taxon>
        <taxon>Micrococcales</taxon>
        <taxon>Microbacteriaceae</taxon>
        <taxon>Agreia</taxon>
    </lineage>
</organism>
<dbReference type="PANTHER" id="PTHR12304:SF4">
    <property type="entry name" value="URIDINE NUCLEOSIDASE"/>
    <property type="match status" value="1"/>
</dbReference>
<dbReference type="InterPro" id="IPR001910">
    <property type="entry name" value="Inosine/uridine_hydrolase_dom"/>
</dbReference>
<dbReference type="SUPFAM" id="SSF53590">
    <property type="entry name" value="Nucleoside hydrolase"/>
    <property type="match status" value="1"/>
</dbReference>
<dbReference type="GO" id="GO:0008477">
    <property type="term" value="F:purine nucleosidase activity"/>
    <property type="evidence" value="ECO:0007669"/>
    <property type="project" value="TreeGrafter"/>
</dbReference>
<proteinExistence type="predicted"/>
<gene>
    <name evidence="4" type="ORF">SAMN06295879_3452</name>
</gene>
<protein>
    <submittedName>
        <fullName evidence="4">Purine nucleosidase</fullName>
    </submittedName>
</protein>
<dbReference type="GO" id="GO:0006152">
    <property type="term" value="P:purine nucleoside catabolic process"/>
    <property type="evidence" value="ECO:0007669"/>
    <property type="project" value="TreeGrafter"/>
</dbReference>
<dbReference type="Pfam" id="PF01156">
    <property type="entry name" value="IU_nuc_hydro"/>
    <property type="match status" value="1"/>
</dbReference>
<dbReference type="Gene3D" id="3.90.245.10">
    <property type="entry name" value="Ribonucleoside hydrolase-like"/>
    <property type="match status" value="1"/>
</dbReference>
<dbReference type="PANTHER" id="PTHR12304">
    <property type="entry name" value="INOSINE-URIDINE PREFERRING NUCLEOSIDE HYDROLASE"/>
    <property type="match status" value="1"/>
</dbReference>
<keyword evidence="2" id="KW-0326">Glycosidase</keyword>
<dbReference type="RefSeq" id="WP_078715394.1">
    <property type="nucleotide sequence ID" value="NZ_FUYG01000011.1"/>
</dbReference>
<evidence type="ECO:0000313" key="4">
    <source>
        <dbReference type="EMBL" id="SKB02139.1"/>
    </source>
</evidence>
<evidence type="ECO:0000256" key="2">
    <source>
        <dbReference type="ARBA" id="ARBA00023295"/>
    </source>
</evidence>
<accession>A0A1T4YK20</accession>
<reference evidence="5" key="1">
    <citation type="submission" date="2017-02" db="EMBL/GenBank/DDBJ databases">
        <authorList>
            <person name="Varghese N."/>
            <person name="Submissions S."/>
        </authorList>
    </citation>
    <scope>NUCLEOTIDE SEQUENCE [LARGE SCALE GENOMIC DNA]</scope>
    <source>
        <strain evidence="5">VKM Ac-2052</strain>
    </source>
</reference>
<keyword evidence="1" id="KW-0378">Hydrolase</keyword>